<dbReference type="SUPFAM" id="SSF53146">
    <property type="entry name" value="Nitrogenase accessory factor-like"/>
    <property type="match status" value="1"/>
</dbReference>
<dbReference type="NCBIfam" id="TIGR01290">
    <property type="entry name" value="nifB"/>
    <property type="match status" value="1"/>
</dbReference>
<keyword evidence="6" id="KW-0004">4Fe-4S</keyword>
<keyword evidence="8" id="KW-0479">Metal-binding</keyword>
<proteinExistence type="inferred from homology"/>
<gene>
    <name evidence="17" type="primary">nifB</name>
    <name evidence="17" type="ORF">AMOR_48050</name>
</gene>
<dbReference type="SMART" id="SM00729">
    <property type="entry name" value="Elp3"/>
    <property type="match status" value="1"/>
</dbReference>
<accession>A0ABM7X205</accession>
<evidence type="ECO:0000256" key="1">
    <source>
        <dbReference type="ARBA" id="ARBA00001966"/>
    </source>
</evidence>
<evidence type="ECO:0000259" key="16">
    <source>
        <dbReference type="PROSITE" id="PS51918"/>
    </source>
</evidence>
<dbReference type="CDD" id="cd01335">
    <property type="entry name" value="Radical_SAM"/>
    <property type="match status" value="1"/>
</dbReference>
<evidence type="ECO:0000256" key="4">
    <source>
        <dbReference type="ARBA" id="ARBA00006804"/>
    </source>
</evidence>
<dbReference type="CDD" id="cd00852">
    <property type="entry name" value="NifB"/>
    <property type="match status" value="1"/>
</dbReference>
<evidence type="ECO:0000256" key="6">
    <source>
        <dbReference type="ARBA" id="ARBA00022485"/>
    </source>
</evidence>
<protein>
    <recommendedName>
        <fullName evidence="5">FeMo cofactor biosynthesis protein NifB</fullName>
    </recommendedName>
    <alternativeName>
        <fullName evidence="14">Nitrogenase cofactor maturase NifB</fullName>
    </alternativeName>
    <alternativeName>
        <fullName evidence="13">Radical SAM assemblase NifB</fullName>
    </alternativeName>
</protein>
<dbReference type="Pfam" id="PF04055">
    <property type="entry name" value="Radical_SAM"/>
    <property type="match status" value="1"/>
</dbReference>
<feature type="domain" description="Radical SAM core" evidence="16">
    <location>
        <begin position="50"/>
        <end position="299"/>
    </location>
</feature>
<sequence length="503" mass="53248">MKLPVVSPEVPAAANCRFSGGCGLGEAPAVLPEAIAEKLRNHPCYSEEAHHHFARMHVAVAPACNVQCHYCNRKFDCANESRPGVVSERLSPEEALRKVLAVAAELPQLAVVGVAGPGDPLANPERTFRTLALVRAAAPDLRLCVSTNGLALPDHVDELRAAGVDHVTVTINMVDPEVGARIHPWIVHGGRRLEGRAAAEVLSGRQLEGVRRAVAAGMLVKVNSVLVPGVNDRHLVEVNRAVRGLGAFVHNVMPLISDPAHGTHYGLTGQRGPTAEELEAVQRACEGDARVMRHCRQCRADAVGLLGQDRSQEFTLARLPPGPAQDAAEVRAAHRAAVERLRDRAAGARAERLRAVASVPADLRARVAVATRGEGRVNEHFGHAPSFQVYDVSRAGARLVGLRRVDAYCVGGEGEDDALEGALAALSDCTAVLVAKVGRCPREKLAAAGIEAVSEHAHAFIEEAALAWFARFAAEVARGERTPRPTSAETAGEASCGSTICTG</sequence>
<organism evidence="17 18">
    <name type="scientific">Anaeromyxobacter oryzae</name>
    <dbReference type="NCBI Taxonomy" id="2918170"/>
    <lineage>
        <taxon>Bacteria</taxon>
        <taxon>Pseudomonadati</taxon>
        <taxon>Myxococcota</taxon>
        <taxon>Myxococcia</taxon>
        <taxon>Myxococcales</taxon>
        <taxon>Cystobacterineae</taxon>
        <taxon>Anaeromyxobacteraceae</taxon>
        <taxon>Anaeromyxobacter</taxon>
    </lineage>
</organism>
<dbReference type="InterPro" id="IPR007197">
    <property type="entry name" value="rSAM"/>
</dbReference>
<dbReference type="Proteomes" id="UP001162891">
    <property type="component" value="Chromosome"/>
</dbReference>
<reference evidence="18" key="1">
    <citation type="journal article" date="2022" name="Int. J. Syst. Evol. Microbiol.">
        <title>Anaeromyxobacter oryzae sp. nov., Anaeromyxobacter diazotrophicus sp. nov. and Anaeromyxobacter paludicola sp. nov., isolated from paddy soils.</title>
        <authorList>
            <person name="Itoh H."/>
            <person name="Xu Z."/>
            <person name="Mise K."/>
            <person name="Masuda Y."/>
            <person name="Ushijima N."/>
            <person name="Hayakawa C."/>
            <person name="Shiratori Y."/>
            <person name="Senoo K."/>
        </authorList>
    </citation>
    <scope>NUCLEOTIDE SEQUENCE [LARGE SCALE GENOMIC DNA]</scope>
    <source>
        <strain evidence="18">Red232</strain>
    </source>
</reference>
<dbReference type="SFLD" id="SFLDS00029">
    <property type="entry name" value="Radical_SAM"/>
    <property type="match status" value="1"/>
</dbReference>
<dbReference type="SFLD" id="SFLDG01068">
    <property type="entry name" value="FeMo_cofactor_biosynthesis_pro"/>
    <property type="match status" value="1"/>
</dbReference>
<keyword evidence="11" id="KW-0535">Nitrogen fixation</keyword>
<evidence type="ECO:0000313" key="17">
    <source>
        <dbReference type="EMBL" id="BDG05809.1"/>
    </source>
</evidence>
<dbReference type="InterPro" id="IPR036105">
    <property type="entry name" value="DiNase_FeMo-co_biosyn_sf"/>
</dbReference>
<evidence type="ECO:0000256" key="11">
    <source>
        <dbReference type="ARBA" id="ARBA00023231"/>
    </source>
</evidence>
<dbReference type="InterPro" id="IPR013785">
    <property type="entry name" value="Aldolase_TIM"/>
</dbReference>
<dbReference type="InterPro" id="IPR000385">
    <property type="entry name" value="MoaA_NifB_PqqE_Fe-S-bd_CS"/>
</dbReference>
<comment type="function">
    <text evidence="2">Involved in the biosynthesis of the iron-molybdenum cofactor (FeMo-co or M-cluster) found in the dinitrogenase enzyme of the nitrogenase complex in nitrogen-fixing microorganisms. NifB catalyzes the crucial step of radical SAM-dependent carbide insertion that occurs concomitant with the insertion of a 9th sulfur and the rearrangement/coupling of two [4Fe-4S] clusters into a [8Fe-9S-C] cluster, the precursor to the M-cluster.</text>
</comment>
<evidence type="ECO:0000256" key="13">
    <source>
        <dbReference type="ARBA" id="ARBA00030926"/>
    </source>
</evidence>
<evidence type="ECO:0000256" key="12">
    <source>
        <dbReference type="ARBA" id="ARBA00023239"/>
    </source>
</evidence>
<dbReference type="RefSeq" id="WP_248354953.1">
    <property type="nucleotide sequence ID" value="NZ_AP025591.1"/>
</dbReference>
<dbReference type="EMBL" id="AP025591">
    <property type="protein sequence ID" value="BDG05809.1"/>
    <property type="molecule type" value="Genomic_DNA"/>
</dbReference>
<comment type="similarity">
    <text evidence="4">Belongs to the radical SAM superfamily. NifB family.</text>
</comment>
<name>A0ABM7X205_9BACT</name>
<dbReference type="PANTHER" id="PTHR43787">
    <property type="entry name" value="FEMO COFACTOR BIOSYNTHESIS PROTEIN NIFB-RELATED"/>
    <property type="match status" value="1"/>
</dbReference>
<evidence type="ECO:0000256" key="7">
    <source>
        <dbReference type="ARBA" id="ARBA00022691"/>
    </source>
</evidence>
<evidence type="ECO:0000256" key="2">
    <source>
        <dbReference type="ARBA" id="ARBA00003522"/>
    </source>
</evidence>
<dbReference type="Pfam" id="PF02579">
    <property type="entry name" value="Nitro_FeMo-Co"/>
    <property type="match status" value="1"/>
</dbReference>
<evidence type="ECO:0000256" key="3">
    <source>
        <dbReference type="ARBA" id="ARBA00005155"/>
    </source>
</evidence>
<keyword evidence="10" id="KW-0411">Iron-sulfur</keyword>
<dbReference type="InterPro" id="IPR005980">
    <property type="entry name" value="Nase_CF_NifB"/>
</dbReference>
<comment type="pathway">
    <text evidence="3">Cofactor biosynthesis; Fe-Mo cofactor biosynthesis.</text>
</comment>
<dbReference type="SFLD" id="SFLDG01067">
    <property type="entry name" value="SPASM/twitch_domain_containing"/>
    <property type="match status" value="1"/>
</dbReference>
<comment type="cofactor">
    <cofactor evidence="1">
        <name>[4Fe-4S] cluster</name>
        <dbReference type="ChEBI" id="CHEBI:49883"/>
    </cofactor>
</comment>
<evidence type="ECO:0000256" key="5">
    <source>
        <dbReference type="ARBA" id="ARBA00021702"/>
    </source>
</evidence>
<evidence type="ECO:0000313" key="18">
    <source>
        <dbReference type="Proteomes" id="UP001162891"/>
    </source>
</evidence>
<feature type="region of interest" description="Disordered" evidence="15">
    <location>
        <begin position="481"/>
        <end position="503"/>
    </location>
</feature>
<keyword evidence="18" id="KW-1185">Reference proteome</keyword>
<dbReference type="PROSITE" id="PS01305">
    <property type="entry name" value="MOAA_NIFB_PQQE"/>
    <property type="match status" value="1"/>
</dbReference>
<dbReference type="Gene3D" id="3.30.420.130">
    <property type="entry name" value="Dinitrogenase iron-molybdenum cofactor biosynthesis domain"/>
    <property type="match status" value="1"/>
</dbReference>
<keyword evidence="7" id="KW-0949">S-adenosyl-L-methionine</keyword>
<keyword evidence="9" id="KW-0408">Iron</keyword>
<evidence type="ECO:0000256" key="9">
    <source>
        <dbReference type="ARBA" id="ARBA00023004"/>
    </source>
</evidence>
<keyword evidence="12" id="KW-0456">Lyase</keyword>
<evidence type="ECO:0000256" key="14">
    <source>
        <dbReference type="ARBA" id="ARBA00032102"/>
    </source>
</evidence>
<dbReference type="PANTHER" id="PTHR43787:SF13">
    <property type="entry name" value="FEMO COFACTOR BIOSYNTHESIS PROTEIN NIFB"/>
    <property type="match status" value="1"/>
</dbReference>
<dbReference type="PROSITE" id="PS51918">
    <property type="entry name" value="RADICAL_SAM"/>
    <property type="match status" value="1"/>
</dbReference>
<evidence type="ECO:0000256" key="15">
    <source>
        <dbReference type="SAM" id="MobiDB-lite"/>
    </source>
</evidence>
<evidence type="ECO:0000256" key="10">
    <source>
        <dbReference type="ARBA" id="ARBA00023014"/>
    </source>
</evidence>
<dbReference type="InterPro" id="IPR034165">
    <property type="entry name" value="NifB_C"/>
</dbReference>
<dbReference type="SFLD" id="SFLDF00281">
    <property type="entry name" value="FeMo_cofactor_biosynthesis_pro"/>
    <property type="match status" value="1"/>
</dbReference>
<evidence type="ECO:0000256" key="8">
    <source>
        <dbReference type="ARBA" id="ARBA00022723"/>
    </source>
</evidence>
<dbReference type="Gene3D" id="3.20.20.70">
    <property type="entry name" value="Aldolase class I"/>
    <property type="match status" value="1"/>
</dbReference>
<dbReference type="InterPro" id="IPR006638">
    <property type="entry name" value="Elp3/MiaA/NifB-like_rSAM"/>
</dbReference>
<dbReference type="InterPro" id="IPR003731">
    <property type="entry name" value="Di-Nase_FeMo-co_biosynth"/>
</dbReference>
<dbReference type="SUPFAM" id="SSF102114">
    <property type="entry name" value="Radical SAM enzymes"/>
    <property type="match status" value="1"/>
</dbReference>
<dbReference type="InterPro" id="IPR058240">
    <property type="entry name" value="rSAM_sf"/>
</dbReference>